<dbReference type="EMBL" id="BMAW01071428">
    <property type="protein sequence ID" value="GFT78050.1"/>
    <property type="molecule type" value="Genomic_DNA"/>
</dbReference>
<evidence type="ECO:0000313" key="1">
    <source>
        <dbReference type="EMBL" id="GFT78050.1"/>
    </source>
</evidence>
<sequence length="109" mass="11964">MGQSGPRQFALLIGPTSITFSNYTQIEFIDNPKVRLISTCLPRCHFMEGNFNPTFFISGCGWRKGVGEICLVSPSLPSDDDIKVIINNAGSRMSAINPHRPLRGCTTGF</sequence>
<dbReference type="Proteomes" id="UP000887013">
    <property type="component" value="Unassembled WGS sequence"/>
</dbReference>
<protein>
    <submittedName>
        <fullName evidence="1">Uncharacterized protein</fullName>
    </submittedName>
</protein>
<gene>
    <name evidence="1" type="ORF">NPIL_223991</name>
</gene>
<organism evidence="1 2">
    <name type="scientific">Nephila pilipes</name>
    <name type="common">Giant wood spider</name>
    <name type="synonym">Nephila maculata</name>
    <dbReference type="NCBI Taxonomy" id="299642"/>
    <lineage>
        <taxon>Eukaryota</taxon>
        <taxon>Metazoa</taxon>
        <taxon>Ecdysozoa</taxon>
        <taxon>Arthropoda</taxon>
        <taxon>Chelicerata</taxon>
        <taxon>Arachnida</taxon>
        <taxon>Araneae</taxon>
        <taxon>Araneomorphae</taxon>
        <taxon>Entelegynae</taxon>
        <taxon>Araneoidea</taxon>
        <taxon>Nephilidae</taxon>
        <taxon>Nephila</taxon>
    </lineage>
</organism>
<name>A0A8X6PLX2_NEPPI</name>
<dbReference type="OrthoDB" id="10441917at2759"/>
<comment type="caution">
    <text evidence="1">The sequence shown here is derived from an EMBL/GenBank/DDBJ whole genome shotgun (WGS) entry which is preliminary data.</text>
</comment>
<proteinExistence type="predicted"/>
<reference evidence="1" key="1">
    <citation type="submission" date="2020-08" db="EMBL/GenBank/DDBJ databases">
        <title>Multicomponent nature underlies the extraordinary mechanical properties of spider dragline silk.</title>
        <authorList>
            <person name="Kono N."/>
            <person name="Nakamura H."/>
            <person name="Mori M."/>
            <person name="Yoshida Y."/>
            <person name="Ohtoshi R."/>
            <person name="Malay A.D."/>
            <person name="Moran D.A.P."/>
            <person name="Tomita M."/>
            <person name="Numata K."/>
            <person name="Arakawa K."/>
        </authorList>
    </citation>
    <scope>NUCLEOTIDE SEQUENCE</scope>
</reference>
<evidence type="ECO:0000313" key="2">
    <source>
        <dbReference type="Proteomes" id="UP000887013"/>
    </source>
</evidence>
<keyword evidence="2" id="KW-1185">Reference proteome</keyword>
<accession>A0A8X6PLX2</accession>
<dbReference type="AlphaFoldDB" id="A0A8X6PLX2"/>